<dbReference type="SUPFAM" id="SSF55729">
    <property type="entry name" value="Acyl-CoA N-acyltransferases (Nat)"/>
    <property type="match status" value="1"/>
</dbReference>
<dbReference type="FunFam" id="3.40.630.30:FF:000047">
    <property type="entry name" value="Acetyltransferase, GNAT family"/>
    <property type="match status" value="1"/>
</dbReference>
<proteinExistence type="predicted"/>
<dbReference type="GO" id="GO:1990189">
    <property type="term" value="F:protein N-terminal-serine acetyltransferase activity"/>
    <property type="evidence" value="ECO:0007669"/>
    <property type="project" value="TreeGrafter"/>
</dbReference>
<dbReference type="Pfam" id="PF13302">
    <property type="entry name" value="Acetyltransf_3"/>
    <property type="match status" value="1"/>
</dbReference>
<evidence type="ECO:0000313" key="4">
    <source>
        <dbReference type="Proteomes" id="UP000192911"/>
    </source>
</evidence>
<feature type="domain" description="N-acetyltransferase" evidence="2">
    <location>
        <begin position="57"/>
        <end position="202"/>
    </location>
</feature>
<dbReference type="Gene3D" id="3.40.630.30">
    <property type="match status" value="1"/>
</dbReference>
<sequence length="253" mass="27881">MTSTLDHTDSAPRTNEFGQPIGPAVPGWQARERPPRTAMTGHRVRLEPLDAARHGAALYAAYAAAADTRDWTYMNAGPFADEAALTAHLTRAAASEDPLHFAIVDLASGQPAGTFALMRVDCANGVVEVGHVTYSPRLQRSAVATEAMYLLMRRVFDELGYRRFEWKCDSLNARSRAAVLRYGFAYEGIFRQAIVYKGRSRDTAWFSLLDHEWPAVRAGFEHWLAPGNFDAEGRQHMPLAESIARSRASGASA</sequence>
<protein>
    <submittedName>
        <fullName evidence="3">Protein N-acetyltransferase, RimJ/RimL family</fullName>
    </submittedName>
</protein>
<dbReference type="InterPro" id="IPR051908">
    <property type="entry name" value="Ribosomal_N-acetyltransferase"/>
</dbReference>
<dbReference type="PROSITE" id="PS51186">
    <property type="entry name" value="GNAT"/>
    <property type="match status" value="1"/>
</dbReference>
<dbReference type="EMBL" id="FXAH01000002">
    <property type="protein sequence ID" value="SMF06296.1"/>
    <property type="molecule type" value="Genomic_DNA"/>
</dbReference>
<organism evidence="3 4">
    <name type="scientific">Trinickia caryophylli</name>
    <name type="common">Paraburkholderia caryophylli</name>
    <dbReference type="NCBI Taxonomy" id="28094"/>
    <lineage>
        <taxon>Bacteria</taxon>
        <taxon>Pseudomonadati</taxon>
        <taxon>Pseudomonadota</taxon>
        <taxon>Betaproteobacteria</taxon>
        <taxon>Burkholderiales</taxon>
        <taxon>Burkholderiaceae</taxon>
        <taxon>Trinickia</taxon>
    </lineage>
</organism>
<name>A0A1X7D086_TRICW</name>
<keyword evidence="4" id="KW-1185">Reference proteome</keyword>
<dbReference type="InterPro" id="IPR016181">
    <property type="entry name" value="Acyl_CoA_acyltransferase"/>
</dbReference>
<dbReference type="AlphaFoldDB" id="A0A1X7D086"/>
<dbReference type="PANTHER" id="PTHR43441:SF2">
    <property type="entry name" value="FAMILY ACETYLTRANSFERASE, PUTATIVE (AFU_ORTHOLOGUE AFUA_7G00850)-RELATED"/>
    <property type="match status" value="1"/>
</dbReference>
<keyword evidence="3" id="KW-0808">Transferase</keyword>
<dbReference type="OrthoDB" id="5295305at2"/>
<dbReference type="PANTHER" id="PTHR43441">
    <property type="entry name" value="RIBOSOMAL-PROTEIN-SERINE ACETYLTRANSFERASE"/>
    <property type="match status" value="1"/>
</dbReference>
<evidence type="ECO:0000256" key="1">
    <source>
        <dbReference type="SAM" id="MobiDB-lite"/>
    </source>
</evidence>
<gene>
    <name evidence="3" type="ORF">SAMN06295900_102212</name>
</gene>
<dbReference type="Proteomes" id="UP000192911">
    <property type="component" value="Unassembled WGS sequence"/>
</dbReference>
<dbReference type="InterPro" id="IPR000182">
    <property type="entry name" value="GNAT_dom"/>
</dbReference>
<dbReference type="GO" id="GO:0008999">
    <property type="term" value="F:protein-N-terminal-alanine acetyltransferase activity"/>
    <property type="evidence" value="ECO:0007669"/>
    <property type="project" value="TreeGrafter"/>
</dbReference>
<evidence type="ECO:0000313" key="3">
    <source>
        <dbReference type="EMBL" id="SMF06296.1"/>
    </source>
</evidence>
<accession>A0A1X7D086</accession>
<dbReference type="STRING" id="28094.SAMN06295900_102212"/>
<feature type="compositionally biased region" description="Basic and acidic residues" evidence="1">
    <location>
        <begin position="1"/>
        <end position="10"/>
    </location>
</feature>
<reference evidence="4" key="1">
    <citation type="submission" date="2017-04" db="EMBL/GenBank/DDBJ databases">
        <authorList>
            <person name="Varghese N."/>
            <person name="Submissions S."/>
        </authorList>
    </citation>
    <scope>NUCLEOTIDE SEQUENCE [LARGE SCALE GENOMIC DNA]</scope>
    <source>
        <strain evidence="4">Ballard 720</strain>
    </source>
</reference>
<dbReference type="GeneID" id="95552464"/>
<feature type="region of interest" description="Disordered" evidence="1">
    <location>
        <begin position="1"/>
        <end position="38"/>
    </location>
</feature>
<dbReference type="RefSeq" id="WP_085224876.1">
    <property type="nucleotide sequence ID" value="NZ_BSQD01000002.1"/>
</dbReference>
<evidence type="ECO:0000259" key="2">
    <source>
        <dbReference type="PROSITE" id="PS51186"/>
    </source>
</evidence>